<proteinExistence type="predicted"/>
<comment type="caution">
    <text evidence="1">The sequence shown here is derived from an EMBL/GenBank/DDBJ whole genome shotgun (WGS) entry which is preliminary data.</text>
</comment>
<evidence type="ECO:0000313" key="2">
    <source>
        <dbReference type="Proteomes" id="UP000000702"/>
    </source>
</evidence>
<dbReference type="VEuPathDB" id="TriTrypDB:TcIL3000_0_13400"/>
<dbReference type="AlphaFoldDB" id="F9WGI3"/>
<dbReference type="GO" id="GO:0005739">
    <property type="term" value="C:mitochondrion"/>
    <property type="evidence" value="ECO:0007669"/>
    <property type="project" value="TreeGrafter"/>
</dbReference>
<sequence length="312" mass="34562">MSDKRDVVEEKSVLHPHCVRRFTAGIVISDIATAAAVGFTAAIPISIVDYSIMARVAGVTNSSKRVLLEGIRTLFMRPHRFFLPCKDNKCAPVFGACFVVYSLTFSASNTTKSYCESKGYSAERSNLFTGVAGGICNTAMTMWKDSLILRILPPVGGTPCSSGRPKPVPWLTRGLFITRDVFTCLAAFTFTPLVATWLTNYCCNVKENARLSQPLPTEGKISLPLSTADTAQLITPTALQTVTTLMHIYAIRYRQTYPNFTFKDYTTSLRETYCSSLLLRVMRILPSFGIGGIFNRELRSNLQDRVEGPSYR</sequence>
<dbReference type="InterPro" id="IPR038781">
    <property type="entry name" value="C365.16-ike"/>
</dbReference>
<protein>
    <submittedName>
        <fullName evidence="1">WGS project CAEQ00000000 data, annotated contig 504</fullName>
    </submittedName>
</protein>
<evidence type="ECO:0000313" key="1">
    <source>
        <dbReference type="EMBL" id="CCD16419.1"/>
    </source>
</evidence>
<dbReference type="OMA" id="RRNWFIS"/>
<name>F9WGI3_TRYCI</name>
<keyword evidence="2" id="KW-1185">Reference proteome</keyword>
<organism evidence="1 2">
    <name type="scientific">Trypanosoma congolense (strain IL3000)</name>
    <dbReference type="NCBI Taxonomy" id="1068625"/>
    <lineage>
        <taxon>Eukaryota</taxon>
        <taxon>Discoba</taxon>
        <taxon>Euglenozoa</taxon>
        <taxon>Kinetoplastea</taxon>
        <taxon>Metakinetoplastina</taxon>
        <taxon>Trypanosomatida</taxon>
        <taxon>Trypanosomatidae</taxon>
        <taxon>Trypanosoma</taxon>
        <taxon>Nannomonas</taxon>
    </lineage>
</organism>
<accession>F9WGI3</accession>
<reference evidence="2" key="1">
    <citation type="submission" date="2011-07" db="EMBL/GenBank/DDBJ databases">
        <title>Divergent evolution of antigenic variation in African trypanosomes.</title>
        <authorList>
            <person name="Jackson A.P."/>
            <person name="Berry A."/>
            <person name="Allison H.C."/>
            <person name="Burton P."/>
            <person name="Anderson J."/>
            <person name="Aslett M."/>
            <person name="Brown R."/>
            <person name="Corton N."/>
            <person name="Harris D."/>
            <person name="Hauser H."/>
            <person name="Gamble J."/>
            <person name="Gilderthorp R."/>
            <person name="McQuillan J."/>
            <person name="Quail M.A."/>
            <person name="Sanders M."/>
            <person name="Van Tonder A."/>
            <person name="Ginger M.L."/>
            <person name="Donelson J.E."/>
            <person name="Field M.C."/>
            <person name="Barry J.D."/>
            <person name="Berriman M."/>
            <person name="Hertz-Fowler C."/>
        </authorList>
    </citation>
    <scope>NUCLEOTIDE SEQUENCE [LARGE SCALE GENOMIC DNA]</scope>
    <source>
        <strain evidence="2">IL3000</strain>
    </source>
</reference>
<reference evidence="1 2" key="2">
    <citation type="journal article" date="2012" name="Proc. Natl. Acad. Sci. U.S.A.">
        <title>Antigenic diversity is generated by distinct evolutionary mechanisms in African trypanosome species.</title>
        <authorList>
            <person name="Jackson A.P."/>
            <person name="Berry A."/>
            <person name="Aslett M."/>
            <person name="Allison H.C."/>
            <person name="Burton P."/>
            <person name="Vavrova-Anderson J."/>
            <person name="Brown R."/>
            <person name="Browne H."/>
            <person name="Corton N."/>
            <person name="Hauser H."/>
            <person name="Gamble J."/>
            <person name="Gilderthorp R."/>
            <person name="Marcello L."/>
            <person name="McQuillan J."/>
            <person name="Otto T.D."/>
            <person name="Quail M.A."/>
            <person name="Sanders M.J."/>
            <person name="van Tonder A."/>
            <person name="Ginger M.L."/>
            <person name="Field M.C."/>
            <person name="Barry J.D."/>
            <person name="Hertz-Fowler C."/>
            <person name="Berriman M."/>
        </authorList>
    </citation>
    <scope>NUCLEOTIDE SEQUENCE [LARGE SCALE GENOMIC DNA]</scope>
    <source>
        <strain evidence="1 2">IL3000</strain>
    </source>
</reference>
<dbReference type="PANTHER" id="PTHR37845">
    <property type="entry name" value="SEQUENCE ORPHAN"/>
    <property type="match status" value="1"/>
</dbReference>
<dbReference type="EMBL" id="CAEQ01002275">
    <property type="protein sequence ID" value="CCD16419.1"/>
    <property type="molecule type" value="Genomic_DNA"/>
</dbReference>
<gene>
    <name evidence="1" type="ORF">TCIL3000_0_13400</name>
</gene>
<dbReference type="PANTHER" id="PTHR37845:SF1">
    <property type="entry name" value="SEQUENCE ORPHAN"/>
    <property type="match status" value="1"/>
</dbReference>
<dbReference type="Proteomes" id="UP000000702">
    <property type="component" value="Unassembled WGS sequence"/>
</dbReference>